<feature type="region of interest" description="Disordered" evidence="9">
    <location>
        <begin position="173"/>
        <end position="256"/>
    </location>
</feature>
<dbReference type="InterPro" id="IPR038718">
    <property type="entry name" value="SNF2-like_sf"/>
</dbReference>
<dbReference type="InterPro" id="IPR000953">
    <property type="entry name" value="Chromo/chromo_shadow_dom"/>
</dbReference>
<dbReference type="SMART" id="SM00490">
    <property type="entry name" value="HELICc"/>
    <property type="match status" value="1"/>
</dbReference>
<dbReference type="SMART" id="SM00487">
    <property type="entry name" value="DEXDc"/>
    <property type="match status" value="1"/>
</dbReference>
<evidence type="ECO:0000259" key="11">
    <source>
        <dbReference type="PROSITE" id="PS51192"/>
    </source>
</evidence>
<dbReference type="Pfam" id="PF00176">
    <property type="entry name" value="SNF2-rel_dom"/>
    <property type="match status" value="1"/>
</dbReference>
<protein>
    <submittedName>
        <fullName evidence="13">Uncharacterized protein</fullName>
    </submittedName>
</protein>
<evidence type="ECO:0000256" key="9">
    <source>
        <dbReference type="SAM" id="MobiDB-lite"/>
    </source>
</evidence>
<dbReference type="Pfam" id="PF13907">
    <property type="entry name" value="CHD1-like_C"/>
    <property type="match status" value="1"/>
</dbReference>
<dbReference type="FunFam" id="3.40.50.300:FF:000130">
    <property type="entry name" value="Chromodomain-helicase-DNA-binding protein 2 isoform 1"/>
    <property type="match status" value="1"/>
</dbReference>
<organism evidence="13 14">
    <name type="scientific">Hydnum rufescens UP504</name>
    <dbReference type="NCBI Taxonomy" id="1448309"/>
    <lineage>
        <taxon>Eukaryota</taxon>
        <taxon>Fungi</taxon>
        <taxon>Dikarya</taxon>
        <taxon>Basidiomycota</taxon>
        <taxon>Agaricomycotina</taxon>
        <taxon>Agaricomycetes</taxon>
        <taxon>Cantharellales</taxon>
        <taxon>Hydnaceae</taxon>
        <taxon>Hydnum</taxon>
    </lineage>
</organism>
<dbReference type="InterPro" id="IPR056302">
    <property type="entry name" value="CHD1-2/Hrp3_HTH"/>
</dbReference>
<dbReference type="Gene3D" id="1.10.10.60">
    <property type="entry name" value="Homeodomain-like"/>
    <property type="match status" value="1"/>
</dbReference>
<dbReference type="GO" id="GO:0003682">
    <property type="term" value="F:chromatin binding"/>
    <property type="evidence" value="ECO:0007669"/>
    <property type="project" value="TreeGrafter"/>
</dbReference>
<dbReference type="GO" id="GO:0042393">
    <property type="term" value="F:histone binding"/>
    <property type="evidence" value="ECO:0007669"/>
    <property type="project" value="TreeGrafter"/>
</dbReference>
<dbReference type="GO" id="GO:0000785">
    <property type="term" value="C:chromatin"/>
    <property type="evidence" value="ECO:0007669"/>
    <property type="project" value="TreeGrafter"/>
</dbReference>
<evidence type="ECO:0000256" key="4">
    <source>
        <dbReference type="ARBA" id="ARBA00022741"/>
    </source>
</evidence>
<keyword evidence="7" id="KW-0238">DNA-binding</keyword>
<reference evidence="13" key="1">
    <citation type="journal article" date="2020" name="Nat. Commun.">
        <title>Large-scale genome sequencing of mycorrhizal fungi provides insights into the early evolution of symbiotic traits.</title>
        <authorList>
            <person name="Miyauchi S."/>
            <person name="Kiss E."/>
            <person name="Kuo A."/>
            <person name="Drula E."/>
            <person name="Kohler A."/>
            <person name="Sanchez-Garcia M."/>
            <person name="Morin E."/>
            <person name="Andreopoulos B."/>
            <person name="Barry K.W."/>
            <person name="Bonito G."/>
            <person name="Buee M."/>
            <person name="Carver A."/>
            <person name="Chen C."/>
            <person name="Cichocki N."/>
            <person name="Clum A."/>
            <person name="Culley D."/>
            <person name="Crous P.W."/>
            <person name="Fauchery L."/>
            <person name="Girlanda M."/>
            <person name="Hayes R.D."/>
            <person name="Keri Z."/>
            <person name="LaButti K."/>
            <person name="Lipzen A."/>
            <person name="Lombard V."/>
            <person name="Magnuson J."/>
            <person name="Maillard F."/>
            <person name="Murat C."/>
            <person name="Nolan M."/>
            <person name="Ohm R.A."/>
            <person name="Pangilinan J."/>
            <person name="Pereira M.F."/>
            <person name="Perotto S."/>
            <person name="Peter M."/>
            <person name="Pfister S."/>
            <person name="Riley R."/>
            <person name="Sitrit Y."/>
            <person name="Stielow J.B."/>
            <person name="Szollosi G."/>
            <person name="Zifcakova L."/>
            <person name="Stursova M."/>
            <person name="Spatafora J.W."/>
            <person name="Tedersoo L."/>
            <person name="Vaario L.M."/>
            <person name="Yamada A."/>
            <person name="Yan M."/>
            <person name="Wang P."/>
            <person name="Xu J."/>
            <person name="Bruns T."/>
            <person name="Baldrian P."/>
            <person name="Vilgalys R."/>
            <person name="Dunand C."/>
            <person name="Henrissat B."/>
            <person name="Grigoriev I.V."/>
            <person name="Hibbett D."/>
            <person name="Nagy L.G."/>
            <person name="Martin F.M."/>
        </authorList>
    </citation>
    <scope>NUCLEOTIDE SEQUENCE</scope>
    <source>
        <strain evidence="13">UP504</strain>
    </source>
</reference>
<keyword evidence="8" id="KW-0539">Nucleus</keyword>
<dbReference type="Proteomes" id="UP000886523">
    <property type="component" value="Unassembled WGS sequence"/>
</dbReference>
<dbReference type="Pfam" id="PF00271">
    <property type="entry name" value="Helicase_C"/>
    <property type="match status" value="1"/>
</dbReference>
<dbReference type="EMBL" id="MU128912">
    <property type="protein sequence ID" value="KAF9520286.1"/>
    <property type="molecule type" value="Genomic_DNA"/>
</dbReference>
<dbReference type="Gene3D" id="2.40.50.40">
    <property type="match status" value="2"/>
</dbReference>
<dbReference type="SUPFAM" id="SSF54160">
    <property type="entry name" value="Chromo domain-like"/>
    <property type="match status" value="2"/>
</dbReference>
<dbReference type="PROSITE" id="PS51194">
    <property type="entry name" value="HELICASE_CTER"/>
    <property type="match status" value="1"/>
</dbReference>
<dbReference type="PROSITE" id="PS50013">
    <property type="entry name" value="CHROMO_2"/>
    <property type="match status" value="1"/>
</dbReference>
<dbReference type="InterPro" id="IPR023780">
    <property type="entry name" value="Chromo_domain"/>
</dbReference>
<dbReference type="GO" id="GO:0005524">
    <property type="term" value="F:ATP binding"/>
    <property type="evidence" value="ECO:0007669"/>
    <property type="project" value="UniProtKB-KW"/>
</dbReference>
<dbReference type="PROSITE" id="PS51192">
    <property type="entry name" value="HELICASE_ATP_BIND_1"/>
    <property type="match status" value="1"/>
</dbReference>
<dbReference type="InterPro" id="IPR014001">
    <property type="entry name" value="Helicase_ATP-bd"/>
</dbReference>
<evidence type="ECO:0000256" key="1">
    <source>
        <dbReference type="ARBA" id="ARBA00004123"/>
    </source>
</evidence>
<dbReference type="CDD" id="cd18659">
    <property type="entry name" value="CD2_tandem"/>
    <property type="match status" value="1"/>
</dbReference>
<name>A0A9P6B9W7_9AGAM</name>
<dbReference type="Gene3D" id="6.10.140.1440">
    <property type="match status" value="1"/>
</dbReference>
<dbReference type="InterPro" id="IPR016197">
    <property type="entry name" value="Chromo-like_dom_sf"/>
</dbReference>
<dbReference type="PANTHER" id="PTHR45623">
    <property type="entry name" value="CHROMODOMAIN-HELICASE-DNA-BINDING PROTEIN 3-RELATED-RELATED"/>
    <property type="match status" value="1"/>
</dbReference>
<dbReference type="GO" id="GO:0003677">
    <property type="term" value="F:DNA binding"/>
    <property type="evidence" value="ECO:0007669"/>
    <property type="project" value="UniProtKB-KW"/>
</dbReference>
<evidence type="ECO:0000313" key="13">
    <source>
        <dbReference type="EMBL" id="KAF9520286.1"/>
    </source>
</evidence>
<dbReference type="InterPro" id="IPR025260">
    <property type="entry name" value="CHD1-like_C"/>
</dbReference>
<feature type="region of interest" description="Disordered" evidence="9">
    <location>
        <begin position="1331"/>
        <end position="1399"/>
    </location>
</feature>
<comment type="caution">
    <text evidence="13">The sequence shown here is derived from an EMBL/GenBank/DDBJ whole genome shotgun (WGS) entry which is preliminary data.</text>
</comment>
<dbReference type="InterPro" id="IPR000330">
    <property type="entry name" value="SNF2_N"/>
</dbReference>
<dbReference type="CDD" id="cd18793">
    <property type="entry name" value="SF2_C_SNF"/>
    <property type="match status" value="1"/>
</dbReference>
<evidence type="ECO:0000259" key="10">
    <source>
        <dbReference type="PROSITE" id="PS50013"/>
    </source>
</evidence>
<feature type="compositionally biased region" description="Basic and acidic residues" evidence="9">
    <location>
        <begin position="1041"/>
        <end position="1053"/>
    </location>
</feature>
<keyword evidence="5" id="KW-0378">Hydrolase</keyword>
<dbReference type="SMART" id="SM01176">
    <property type="entry name" value="DUF4208"/>
    <property type="match status" value="1"/>
</dbReference>
<dbReference type="OrthoDB" id="5857104at2759"/>
<dbReference type="Pfam" id="PF00385">
    <property type="entry name" value="Chromo"/>
    <property type="match status" value="1"/>
</dbReference>
<evidence type="ECO:0000256" key="5">
    <source>
        <dbReference type="ARBA" id="ARBA00022801"/>
    </source>
</evidence>
<sequence>MDVRALTAAPPSSYPLPPHRQQHGQLGDTSMDIDPRHHQGQPQNGYASSDADADADYDEDDEDDNEEEDVPQAPASTTTTTISQPYPTTNGHSPQRIHLARADQQLYGLRRSSRSRDTPSYGGSPSDASDEDPDEYTGARKAPASSAHAKRKKSSRPKCLFLMNYALPTSDLTPIHVAANPPPPAPAGDDASSDEYGAPSRKRRRPATSGNNTPDVRVSSRGVKIPNYADDGGFRSDEYLEDDNTPGYSYPSDPRGPLQNVTGQGFEYDDEIDGVFGHSRDEDRVNDSEDIPTQNLRFHIKWKNFSHLHNTDETYEFLKRYKGMKRVDNYIKSVWAVERATLSRPGITREELEAFQIDKERRAEWLEGCKIVDRVIDSRESQAGVEYFIKWKTLPYGDSTWESQEDIRKIARVEIDLYLARERAGLVPYRSTPFPANRRPACPVLKTDPHYLGKSLLDYPDGVIPDVPRGSDGLPLEEREGPQLKDFQLTGLNWLAYCWSRCENGILADEMGLGKTVQSVVFLSYLMHTHMQYGPFLVVVPLSTLPAWQAQFKVWAPDMNVLPYIGNGKSRQVIRDYEFGQSRKLKFNVLLTTYEYILKDRAELGPIKWQVLMVDEAHRLKNSESQLYEALSSFSAGFKVLITELLALMHFLMPERFPLTNDFDLSDVDQEAKIKDLHEKLKGMMLRRLKRDVIKSLPTKSERILRVEMSAMQTHYYKNILTRNFAALSKTASGQNAHISLLNIAMELKKAANHPYLFDGAEARTDNPEETLKGLVMSSGKMVLLDKLLQKLQQDGHRVLIFSQMVRLLDIMSDYMSYRGFQHQRLDGTVPSEIRRKSIEHFNAPGSPDFAFLLSTRAGGLGINLETADTVIIFDSDWNPQNDLQAMARAHRIGQKSHVSVYRFVSKDTMEEDVLERAKRKMVLEYAIINQMDTSGDNFNPKKQSKPSPDFSKDELSAILKFGAQNMFKTDESQLNKNLAEMDLDDILNQAEEHETVGAANTGGSSLGGEGFLHQMAVVSDVKADMSWDEIIPVEERLKAEAEEAEERTKTEMSQETTSGRKRAAAQVQPGAYEGMDAGEPSGSTAPTKKAKGPAPPRKTAAQRAVELKERDLRVLVRSLQRWGDIRLRYAEIAKEAKLEDKNRSVIIETCDDIIETCQQALTAHREAKAKAANDGVIGPKAKAVLVNFRNVGSINAETVVSRFHELRILIQNLSQSDNPLQWRLPTDSIRPTLNWTCKWGPDEDAMLLVGAWKHGFGNWEKIQEDPDLGLAGKFYLEEGKKSEENSGANGKPIPNAIHLVRRGDYLLGVLREHEEKIKLITSNLKNKREFNTKYSPSPAPTGSSSKRRAQSPAGSIRSDEGSSHKKKRRATPEFTDSSDDCPSMDEAQTKEELRPVKKQLKNLKAPTESLTREAKVAMLKDSLSAIGARIEAVVAAKNAKGDDGEKWRKHLWIFVTLFWPREVKHSKLQAIHAKITGSAAPTTGTAGSSKI</sequence>
<keyword evidence="14" id="KW-1185">Reference proteome</keyword>
<dbReference type="GO" id="GO:0016887">
    <property type="term" value="F:ATP hydrolysis activity"/>
    <property type="evidence" value="ECO:0007669"/>
    <property type="project" value="TreeGrafter"/>
</dbReference>
<dbReference type="InterPro" id="IPR049730">
    <property type="entry name" value="SNF2/RAD54-like_C"/>
</dbReference>
<dbReference type="InterPro" id="IPR001650">
    <property type="entry name" value="Helicase_C-like"/>
</dbReference>
<keyword evidence="4" id="KW-0547">Nucleotide-binding</keyword>
<evidence type="ECO:0000259" key="12">
    <source>
        <dbReference type="PROSITE" id="PS51194"/>
    </source>
</evidence>
<dbReference type="GO" id="GO:0034728">
    <property type="term" value="P:nucleosome organization"/>
    <property type="evidence" value="ECO:0007669"/>
    <property type="project" value="TreeGrafter"/>
</dbReference>
<evidence type="ECO:0000256" key="3">
    <source>
        <dbReference type="ARBA" id="ARBA00022737"/>
    </source>
</evidence>
<evidence type="ECO:0000256" key="6">
    <source>
        <dbReference type="ARBA" id="ARBA00022840"/>
    </source>
</evidence>
<feature type="compositionally biased region" description="Polar residues" evidence="9">
    <location>
        <begin position="1333"/>
        <end position="1345"/>
    </location>
</feature>
<comment type="similarity">
    <text evidence="2">Belongs to the SNF2/RAD54 helicase family.</text>
</comment>
<gene>
    <name evidence="13" type="ORF">BS47DRAFT_1387327</name>
</gene>
<evidence type="ECO:0000313" key="14">
    <source>
        <dbReference type="Proteomes" id="UP000886523"/>
    </source>
</evidence>
<dbReference type="Gene3D" id="3.40.50.300">
    <property type="entry name" value="P-loop containing nucleotide triphosphate hydrolases"/>
    <property type="match status" value="1"/>
</dbReference>
<feature type="domain" description="Chromo" evidence="10">
    <location>
        <begin position="370"/>
        <end position="430"/>
    </location>
</feature>
<feature type="domain" description="Helicase ATP-binding" evidence="11">
    <location>
        <begin position="496"/>
        <end position="656"/>
    </location>
</feature>
<dbReference type="InterPro" id="IPR027417">
    <property type="entry name" value="P-loop_NTPase"/>
</dbReference>
<feature type="region of interest" description="Disordered" evidence="9">
    <location>
        <begin position="1"/>
        <end position="159"/>
    </location>
</feature>
<keyword evidence="6" id="KW-0067">ATP-binding</keyword>
<accession>A0A9P6B9W7</accession>
<feature type="region of interest" description="Disordered" evidence="9">
    <location>
        <begin position="1041"/>
        <end position="1105"/>
    </location>
</feature>
<evidence type="ECO:0000256" key="2">
    <source>
        <dbReference type="ARBA" id="ARBA00007025"/>
    </source>
</evidence>
<feature type="compositionally biased region" description="Acidic residues" evidence="9">
    <location>
        <begin position="51"/>
        <end position="70"/>
    </location>
</feature>
<dbReference type="Pfam" id="PF23588">
    <property type="entry name" value="HTH_CHD1_Hrp3"/>
    <property type="match status" value="1"/>
</dbReference>
<dbReference type="SMART" id="SM00298">
    <property type="entry name" value="CHROMO"/>
    <property type="match status" value="2"/>
</dbReference>
<dbReference type="PANTHER" id="PTHR45623:SF14">
    <property type="entry name" value="CHROMODOMAIN-HELICASE-DNA-BINDING PROTEIN 1"/>
    <property type="match status" value="1"/>
</dbReference>
<keyword evidence="3" id="KW-0677">Repeat</keyword>
<dbReference type="SUPFAM" id="SSF52540">
    <property type="entry name" value="P-loop containing nucleoside triphosphate hydrolases"/>
    <property type="match status" value="2"/>
</dbReference>
<dbReference type="GO" id="GO:0005634">
    <property type="term" value="C:nucleus"/>
    <property type="evidence" value="ECO:0007669"/>
    <property type="project" value="UniProtKB-SubCell"/>
</dbReference>
<evidence type="ECO:0000256" key="8">
    <source>
        <dbReference type="ARBA" id="ARBA00023242"/>
    </source>
</evidence>
<feature type="compositionally biased region" description="Low complexity" evidence="9">
    <location>
        <begin position="71"/>
        <end position="89"/>
    </location>
</feature>
<dbReference type="Gene3D" id="3.40.50.10810">
    <property type="entry name" value="Tandem AAA-ATPase domain"/>
    <property type="match status" value="1"/>
</dbReference>
<dbReference type="GO" id="GO:0140658">
    <property type="term" value="F:ATP-dependent chromatin remodeler activity"/>
    <property type="evidence" value="ECO:0007669"/>
    <property type="project" value="TreeGrafter"/>
</dbReference>
<feature type="domain" description="Helicase C-terminal" evidence="12">
    <location>
        <begin position="784"/>
        <end position="947"/>
    </location>
</feature>
<comment type="subcellular location">
    <subcellularLocation>
        <location evidence="1">Nucleus</location>
    </subcellularLocation>
</comment>
<proteinExistence type="inferred from homology"/>
<evidence type="ECO:0000256" key="7">
    <source>
        <dbReference type="ARBA" id="ARBA00023125"/>
    </source>
</evidence>